<dbReference type="Proteomes" id="UP000028839">
    <property type="component" value="Unassembled WGS sequence"/>
</dbReference>
<dbReference type="InterPro" id="IPR029063">
    <property type="entry name" value="SAM-dependent_MTases_sf"/>
</dbReference>
<feature type="binding site" evidence="6">
    <location>
        <position position="143"/>
    </location>
    <ligand>
        <name>S-adenosyl-L-methionine</name>
        <dbReference type="ChEBI" id="CHEBI:59789"/>
    </ligand>
</feature>
<comment type="caution">
    <text evidence="6">Lacks conserved residue(s) required for the propagation of feature annotation.</text>
</comment>
<dbReference type="SUPFAM" id="SSF53335">
    <property type="entry name" value="S-adenosyl-L-methionine-dependent methyltransferases"/>
    <property type="match status" value="1"/>
</dbReference>
<dbReference type="AlphaFoldDB" id="A0A0E2YYR3"/>
<feature type="binding site" evidence="6">
    <location>
        <position position="77"/>
    </location>
    <ligand>
        <name>S-adenosyl-L-methionine</name>
        <dbReference type="ChEBI" id="CHEBI:59789"/>
    </ligand>
</feature>
<comment type="similarity">
    <text evidence="6">Belongs to the methyltransferase superfamily. RNA methyltransferase RsmG family.</text>
</comment>
<evidence type="ECO:0000256" key="4">
    <source>
        <dbReference type="ARBA" id="ARBA00022679"/>
    </source>
</evidence>
<dbReference type="HAMAP" id="MF_00074">
    <property type="entry name" value="16SrRNA_methyltr_G"/>
    <property type="match status" value="1"/>
</dbReference>
<comment type="catalytic activity">
    <reaction evidence="6">
        <text>guanosine(527) in 16S rRNA + S-adenosyl-L-methionine = N(7)-methylguanosine(527) in 16S rRNA + S-adenosyl-L-homocysteine</text>
        <dbReference type="Rhea" id="RHEA:42732"/>
        <dbReference type="Rhea" id="RHEA-COMP:10209"/>
        <dbReference type="Rhea" id="RHEA-COMP:10210"/>
        <dbReference type="ChEBI" id="CHEBI:57856"/>
        <dbReference type="ChEBI" id="CHEBI:59789"/>
        <dbReference type="ChEBI" id="CHEBI:74269"/>
        <dbReference type="ChEBI" id="CHEBI:74480"/>
        <dbReference type="EC" id="2.1.1.170"/>
    </reaction>
</comment>
<dbReference type="PIRSF" id="PIRSF003078">
    <property type="entry name" value="GidB"/>
    <property type="match status" value="1"/>
</dbReference>
<evidence type="ECO:0000313" key="8">
    <source>
        <dbReference type="Proteomes" id="UP000028839"/>
    </source>
</evidence>
<dbReference type="PANTHER" id="PTHR31760:SF0">
    <property type="entry name" value="S-ADENOSYL-L-METHIONINE-DEPENDENT METHYLTRANSFERASES SUPERFAMILY PROTEIN"/>
    <property type="match status" value="1"/>
</dbReference>
<keyword evidence="4 6" id="KW-0808">Transferase</keyword>
<reference evidence="7 8" key="1">
    <citation type="submission" date="2014-07" db="EMBL/GenBank/DDBJ databases">
        <title>Comparative analysis of Nitrosococcus oceani genome inventories of strains from Pacific and Atlantic gyres.</title>
        <authorList>
            <person name="Lim C.K."/>
            <person name="Wang L."/>
            <person name="Sayavedra-Soto L.A."/>
            <person name="Klotz M.G."/>
        </authorList>
    </citation>
    <scope>NUCLEOTIDE SEQUENCE [LARGE SCALE GENOMIC DNA]</scope>
    <source>
        <strain evidence="7 8">C-27</strain>
    </source>
</reference>
<organism evidence="7 8">
    <name type="scientific">Nitrosococcus oceani C-27</name>
    <dbReference type="NCBI Taxonomy" id="314279"/>
    <lineage>
        <taxon>Bacteria</taxon>
        <taxon>Pseudomonadati</taxon>
        <taxon>Pseudomonadota</taxon>
        <taxon>Gammaproteobacteria</taxon>
        <taxon>Chromatiales</taxon>
        <taxon>Chromatiaceae</taxon>
        <taxon>Nitrosococcus</taxon>
    </lineage>
</organism>
<dbReference type="NCBIfam" id="TIGR00138">
    <property type="entry name" value="rsmG_gidB"/>
    <property type="match status" value="1"/>
</dbReference>
<dbReference type="HOGENOM" id="CLU_065341_2_0_6"/>
<feature type="binding site" evidence="6">
    <location>
        <begin position="128"/>
        <end position="129"/>
    </location>
    <ligand>
        <name>S-adenosyl-L-methionine</name>
        <dbReference type="ChEBI" id="CHEBI:59789"/>
    </ligand>
</feature>
<accession>A0A0E2YYR3</accession>
<evidence type="ECO:0000313" key="7">
    <source>
        <dbReference type="EMBL" id="KFI18091.1"/>
    </source>
</evidence>
<dbReference type="Gene3D" id="3.40.50.150">
    <property type="entry name" value="Vaccinia Virus protein VP39"/>
    <property type="match status" value="1"/>
</dbReference>
<protein>
    <recommendedName>
        <fullName evidence="6">Ribosomal RNA small subunit methyltransferase G</fullName>
        <ecNumber evidence="6">2.1.1.170</ecNumber>
    </recommendedName>
    <alternativeName>
        <fullName evidence="6">16S rRNA 7-methylguanosine methyltransferase</fullName>
        <shortName evidence="6">16S rRNA m7G methyltransferase</shortName>
    </alternativeName>
</protein>
<keyword evidence="5 6" id="KW-0949">S-adenosyl-L-methionine</keyword>
<gene>
    <name evidence="6" type="primary">rsmG</name>
    <name evidence="7" type="ORF">IB75_16365</name>
</gene>
<comment type="caution">
    <text evidence="7">The sequence shown here is derived from an EMBL/GenBank/DDBJ whole genome shotgun (WGS) entry which is preliminary data.</text>
</comment>
<evidence type="ECO:0000256" key="5">
    <source>
        <dbReference type="ARBA" id="ARBA00022691"/>
    </source>
</evidence>
<dbReference type="EC" id="2.1.1.170" evidence="6"/>
<keyword evidence="2 6" id="KW-0698">rRNA processing</keyword>
<dbReference type="PANTHER" id="PTHR31760">
    <property type="entry name" value="S-ADENOSYL-L-METHIONINE-DEPENDENT METHYLTRANSFERASES SUPERFAMILY PROTEIN"/>
    <property type="match status" value="1"/>
</dbReference>
<dbReference type="InterPro" id="IPR003682">
    <property type="entry name" value="rRNA_ssu_MeTfrase_G"/>
</dbReference>
<keyword evidence="3 6" id="KW-0489">Methyltransferase</keyword>
<dbReference type="CDD" id="cd02440">
    <property type="entry name" value="AdoMet_MTases"/>
    <property type="match status" value="1"/>
</dbReference>
<evidence type="ECO:0000256" key="3">
    <source>
        <dbReference type="ARBA" id="ARBA00022603"/>
    </source>
</evidence>
<dbReference type="SMR" id="A0A0E2YYR3"/>
<proteinExistence type="inferred from homology"/>
<dbReference type="GO" id="GO:0005829">
    <property type="term" value="C:cytosol"/>
    <property type="evidence" value="ECO:0007669"/>
    <property type="project" value="TreeGrafter"/>
</dbReference>
<keyword evidence="1 6" id="KW-0963">Cytoplasm</keyword>
<dbReference type="Pfam" id="PF02527">
    <property type="entry name" value="GidB"/>
    <property type="match status" value="1"/>
</dbReference>
<sequence>MDSIGENILEKGLLLLGVELDQSQVKVLLAYLRLLEKWNQHYNLTAIKNSKEMISKHVLDSLSIESYLEGRRILDVGSGAGLPGIPLAIARPGCEFVLLDSNAKKTRFLFQASVELGLPNISVVSERVEVYRPSHLFDTIIARAFAKLVDFVAQAEHLCKPRGCLLAMKGRFPQDELEALPASFEIVKACSLSVPEINAQRHLVKLRPRRAGDH</sequence>
<dbReference type="EMBL" id="JPGN01000088">
    <property type="protein sequence ID" value="KFI18091.1"/>
    <property type="molecule type" value="Genomic_DNA"/>
</dbReference>
<comment type="subcellular location">
    <subcellularLocation>
        <location evidence="6">Cytoplasm</location>
    </subcellularLocation>
</comment>
<evidence type="ECO:0000256" key="6">
    <source>
        <dbReference type="HAMAP-Rule" id="MF_00074"/>
    </source>
</evidence>
<dbReference type="OrthoDB" id="9808773at2"/>
<comment type="function">
    <text evidence="6">Specifically methylates the N7 position of guanine in position 527 of 16S rRNA.</text>
</comment>
<evidence type="ECO:0000256" key="1">
    <source>
        <dbReference type="ARBA" id="ARBA00022490"/>
    </source>
</evidence>
<feature type="binding site" evidence="6">
    <location>
        <position position="82"/>
    </location>
    <ligand>
        <name>S-adenosyl-L-methionine</name>
        <dbReference type="ChEBI" id="CHEBI:59789"/>
    </ligand>
</feature>
<dbReference type="GO" id="GO:0070043">
    <property type="term" value="F:rRNA (guanine-N7-)-methyltransferase activity"/>
    <property type="evidence" value="ECO:0007669"/>
    <property type="project" value="UniProtKB-UniRule"/>
</dbReference>
<evidence type="ECO:0000256" key="2">
    <source>
        <dbReference type="ARBA" id="ARBA00022552"/>
    </source>
</evidence>
<name>A0A0E2YYR3_9GAMM</name>